<evidence type="ECO:0000256" key="4">
    <source>
        <dbReference type="ARBA" id="ARBA00022729"/>
    </source>
</evidence>
<evidence type="ECO:0000256" key="1">
    <source>
        <dbReference type="ARBA" id="ARBA00004418"/>
    </source>
</evidence>
<evidence type="ECO:0000256" key="7">
    <source>
        <dbReference type="SAM" id="Phobius"/>
    </source>
</evidence>
<keyword evidence="7" id="KW-0812">Transmembrane</keyword>
<dbReference type="Proteomes" id="UP000178943">
    <property type="component" value="Unassembled WGS sequence"/>
</dbReference>
<dbReference type="InterPro" id="IPR036514">
    <property type="entry name" value="SGNH_hydro_sf"/>
</dbReference>
<dbReference type="AlphaFoldDB" id="A0A1F5V845"/>
<evidence type="ECO:0000259" key="8">
    <source>
        <dbReference type="Pfam" id="PF13472"/>
    </source>
</evidence>
<evidence type="ECO:0000256" key="3">
    <source>
        <dbReference type="ARBA" id="ARBA00022679"/>
    </source>
</evidence>
<dbReference type="Gene3D" id="3.40.50.1110">
    <property type="entry name" value="SGNH hydrolase"/>
    <property type="match status" value="1"/>
</dbReference>
<dbReference type="STRING" id="1817863.A2Y62_03690"/>
<dbReference type="GO" id="GO:0042597">
    <property type="term" value="C:periplasmic space"/>
    <property type="evidence" value="ECO:0007669"/>
    <property type="project" value="UniProtKB-SubCell"/>
</dbReference>
<keyword evidence="7" id="KW-0472">Membrane</keyword>
<comment type="caution">
    <text evidence="10">The sequence shown here is derived from an EMBL/GenBank/DDBJ whole genome shotgun (WGS) entry which is preliminary data.</text>
</comment>
<dbReference type="GO" id="GO:0042121">
    <property type="term" value="P:alginic acid biosynthetic process"/>
    <property type="evidence" value="ECO:0007669"/>
    <property type="project" value="UniProtKB-KW"/>
</dbReference>
<keyword evidence="6" id="KW-0016">Alginate biosynthesis</keyword>
<dbReference type="EMBL" id="MFGW01000210">
    <property type="protein sequence ID" value="OGF59555.1"/>
    <property type="molecule type" value="Genomic_DNA"/>
</dbReference>
<keyword evidence="5" id="KW-0574">Periplasm</keyword>
<feature type="domain" description="SGNH hydrolase-type esterase" evidence="8">
    <location>
        <begin position="97"/>
        <end position="182"/>
    </location>
</feature>
<keyword evidence="4" id="KW-0732">Signal</keyword>
<protein>
    <submittedName>
        <fullName evidence="10">Uncharacterized protein</fullName>
    </submittedName>
</protein>
<dbReference type="SUPFAM" id="SSF52266">
    <property type="entry name" value="SGNH hydrolase"/>
    <property type="match status" value="1"/>
</dbReference>
<evidence type="ECO:0000259" key="9">
    <source>
        <dbReference type="Pfam" id="PF16822"/>
    </source>
</evidence>
<dbReference type="CDD" id="cd00229">
    <property type="entry name" value="SGNH_hydrolase"/>
    <property type="match status" value="1"/>
</dbReference>
<keyword evidence="7" id="KW-1133">Transmembrane helix</keyword>
<proteinExistence type="predicted"/>
<keyword evidence="3" id="KW-0808">Transferase</keyword>
<feature type="transmembrane region" description="Helical" evidence="7">
    <location>
        <begin position="9"/>
        <end position="31"/>
    </location>
</feature>
<evidence type="ECO:0000313" key="11">
    <source>
        <dbReference type="Proteomes" id="UP000178943"/>
    </source>
</evidence>
<dbReference type="InterPro" id="IPR013830">
    <property type="entry name" value="SGNH_hydro"/>
</dbReference>
<organism evidence="10 11">
    <name type="scientific">Candidatus Fischerbacteria bacterium RBG_13_37_8</name>
    <dbReference type="NCBI Taxonomy" id="1817863"/>
    <lineage>
        <taxon>Bacteria</taxon>
        <taxon>Candidatus Fischeribacteriota</taxon>
    </lineage>
</organism>
<comment type="subcellular location">
    <subcellularLocation>
        <location evidence="1">Periplasm</location>
    </subcellularLocation>
</comment>
<dbReference type="InterPro" id="IPR031811">
    <property type="entry name" value="ALGX/ALGJ_SGNH-like"/>
</dbReference>
<name>A0A1F5V845_9BACT</name>
<dbReference type="GO" id="GO:0016740">
    <property type="term" value="F:transferase activity"/>
    <property type="evidence" value="ECO:0007669"/>
    <property type="project" value="UniProtKB-KW"/>
</dbReference>
<reference evidence="10 11" key="1">
    <citation type="journal article" date="2016" name="Nat. Commun.">
        <title>Thousands of microbial genomes shed light on interconnected biogeochemical processes in an aquifer system.</title>
        <authorList>
            <person name="Anantharaman K."/>
            <person name="Brown C.T."/>
            <person name="Hug L.A."/>
            <person name="Sharon I."/>
            <person name="Castelle C.J."/>
            <person name="Probst A.J."/>
            <person name="Thomas B.C."/>
            <person name="Singh A."/>
            <person name="Wilkins M.J."/>
            <person name="Karaoz U."/>
            <person name="Brodie E.L."/>
            <person name="Williams K.H."/>
            <person name="Hubbard S.S."/>
            <person name="Banfield J.F."/>
        </authorList>
    </citation>
    <scope>NUCLEOTIDE SEQUENCE [LARGE SCALE GENOMIC DNA]</scope>
</reference>
<comment type="pathway">
    <text evidence="2">Glycan biosynthesis; alginate biosynthesis.</text>
</comment>
<evidence type="ECO:0000313" key="10">
    <source>
        <dbReference type="EMBL" id="OGF59555.1"/>
    </source>
</evidence>
<dbReference type="Pfam" id="PF13472">
    <property type="entry name" value="Lipase_GDSL_2"/>
    <property type="match status" value="1"/>
</dbReference>
<evidence type="ECO:0000256" key="2">
    <source>
        <dbReference type="ARBA" id="ARBA00005182"/>
    </source>
</evidence>
<evidence type="ECO:0000256" key="5">
    <source>
        <dbReference type="ARBA" id="ARBA00022764"/>
    </source>
</evidence>
<feature type="domain" description="AlgX/AlgJ SGNH hydrolase-like" evidence="9">
    <location>
        <begin position="273"/>
        <end position="405"/>
    </location>
</feature>
<dbReference type="PROSITE" id="PS51257">
    <property type="entry name" value="PROKAR_LIPOPROTEIN"/>
    <property type="match status" value="1"/>
</dbReference>
<evidence type="ECO:0000256" key="6">
    <source>
        <dbReference type="ARBA" id="ARBA00022841"/>
    </source>
</evidence>
<gene>
    <name evidence="10" type="ORF">A2Y62_03690</name>
</gene>
<accession>A0A1F5V845</accession>
<sequence>MRKKSIIKLILLFSGIIVALIACEIFLRFFYARPQSIEEVHKLFCEFDSTLGWKKKANFIGTHSTLEYTVTEQSNSKGIRGPEYSYAKKPGEFRILILGDSFAEGYSVDFNNHFSEVLRRKLNKNKRVKETVHVINAGVGGYSTDQEYLYFKNEGKHYNPDLVILMFFYNDIYYNGTDTYWRGPKPLFSIEKGKLEVVNIPLVQPEKPFERDKTEENAHLSVFKRIKIFLYNNSYLYAITVFKVKSNNYLLKIAQSLRLVDKAFSSPSIPAEFRAWEKNNNETLKKSWKITEALITQLKKDTSASHMKLIIFYVPDRAEVYLEEWENTLKKYELHAEDWDIQKPAMKLGALCKALNIDYINSTDEFRKEAVRLNKQQLYWRYDRHWNKRGHQLAAIILYNYIMRTGNGE</sequence>
<dbReference type="Pfam" id="PF16822">
    <property type="entry name" value="ALGX"/>
    <property type="match status" value="1"/>
</dbReference>